<evidence type="ECO:0000313" key="2">
    <source>
        <dbReference type="Proteomes" id="UP001165378"/>
    </source>
</evidence>
<dbReference type="RefSeq" id="WP_235057772.1">
    <property type="nucleotide sequence ID" value="NZ_JAKFHA010000042.1"/>
</dbReference>
<reference evidence="1" key="1">
    <citation type="submission" date="2022-01" db="EMBL/GenBank/DDBJ databases">
        <title>Genome-Based Taxonomic Classification of the Phylum Actinobacteria.</title>
        <authorList>
            <person name="Gao Y."/>
        </authorList>
    </citation>
    <scope>NUCLEOTIDE SEQUENCE</scope>
    <source>
        <strain evidence="1">KLBMP 8922</strain>
    </source>
</reference>
<name>A0AA41Q8S3_9ACTN</name>
<sequence length="199" mass="22283">MSPHRELEVLAGMFPHTGSDSQADLTDRIRNAARRITMFGLTRNFYASPEMLALFEAKAAAGIPVSVYAMDPHCPSRRDRYRLEPAEAALADPDHYTRTILDPITEAAERTPQLTLLLYDFPCSFAMEEIDDTIRVMLYGHGVRGTDGPILAFGPGTEYHAYFAAQLRWLEGLATTLTARTPWGTAPPTVRPYRRMLHS</sequence>
<dbReference type="Proteomes" id="UP001165378">
    <property type="component" value="Unassembled WGS sequence"/>
</dbReference>
<evidence type="ECO:0000313" key="1">
    <source>
        <dbReference type="EMBL" id="MCF2533000.1"/>
    </source>
</evidence>
<proteinExistence type="predicted"/>
<dbReference type="EMBL" id="JAKFHA010000042">
    <property type="protein sequence ID" value="MCF2533000.1"/>
    <property type="molecule type" value="Genomic_DNA"/>
</dbReference>
<gene>
    <name evidence="1" type="ORF">LZ495_38110</name>
</gene>
<protein>
    <submittedName>
        <fullName evidence="1">Uncharacterized protein</fullName>
    </submittedName>
</protein>
<keyword evidence="2" id="KW-1185">Reference proteome</keyword>
<organism evidence="1 2">
    <name type="scientific">Yinghuangia soli</name>
    <dbReference type="NCBI Taxonomy" id="2908204"/>
    <lineage>
        <taxon>Bacteria</taxon>
        <taxon>Bacillati</taxon>
        <taxon>Actinomycetota</taxon>
        <taxon>Actinomycetes</taxon>
        <taxon>Kitasatosporales</taxon>
        <taxon>Streptomycetaceae</taxon>
        <taxon>Yinghuangia</taxon>
    </lineage>
</organism>
<comment type="caution">
    <text evidence="1">The sequence shown here is derived from an EMBL/GenBank/DDBJ whole genome shotgun (WGS) entry which is preliminary data.</text>
</comment>
<accession>A0AA41Q8S3</accession>
<dbReference type="AlphaFoldDB" id="A0AA41Q8S3"/>